<sequence>GWGDVSFHGSSQIPTPNLDLLAADGILLNNHYVQPYCTPSRAALLTGLYPIHTGMQEGPIRNAEPWGLPLKFKIMPQHFKELGYAVHMIGKWHLGFFEKEYTPLYRGFDSFYGFYTGSADYYDHTAGEDHRGLDFRDNEAPVFNESGQYSTHLFTRRFDSVIQHHDKSKPLFLYLAHQSVHCALPGDFFQAPQENIGKFSYIGEKNRTLYAGMVDALDQSIGSIVESLSAAGMLNDTIIVFSSDNGGQPYGHMSNRGHNWPLRGVKGTLWEGGTRVPAFVWSTRLKRPSRSRQKRTVERWRKAVVFCLGGDVSLLGESDGFDMWQALSEATASPRQEVLINIHPTDRTAALRYRNYKLVLGTSSDAQGDAHFKIPGGSRPASDVGELRRRSTVSKVLQALYNSSDSPLFKLKNQERVECGRERWSNFVSGKSPYLFDVLRFLMNKLSSYESLMVPSLEVSSDPRAFPENHGGVWSPWVE</sequence>
<evidence type="ECO:0000313" key="1">
    <source>
        <dbReference type="EMBL" id="KAG0422203.1"/>
    </source>
</evidence>
<organism evidence="1 2">
    <name type="scientific">Ixodes persulcatus</name>
    <name type="common">Taiga tick</name>
    <dbReference type="NCBI Taxonomy" id="34615"/>
    <lineage>
        <taxon>Eukaryota</taxon>
        <taxon>Metazoa</taxon>
        <taxon>Ecdysozoa</taxon>
        <taxon>Arthropoda</taxon>
        <taxon>Chelicerata</taxon>
        <taxon>Arachnida</taxon>
        <taxon>Acari</taxon>
        <taxon>Parasitiformes</taxon>
        <taxon>Ixodida</taxon>
        <taxon>Ixodoidea</taxon>
        <taxon>Ixodidae</taxon>
        <taxon>Ixodinae</taxon>
        <taxon>Ixodes</taxon>
    </lineage>
</organism>
<gene>
    <name evidence="1" type="ORF">HPB47_001945</name>
</gene>
<feature type="non-terminal residue" evidence="1">
    <location>
        <position position="1"/>
    </location>
</feature>
<evidence type="ECO:0000313" key="2">
    <source>
        <dbReference type="Proteomes" id="UP000805193"/>
    </source>
</evidence>
<name>A0AC60PMM0_IXOPE</name>
<dbReference type="EMBL" id="JABSTQ010010261">
    <property type="protein sequence ID" value="KAG0422203.1"/>
    <property type="molecule type" value="Genomic_DNA"/>
</dbReference>
<protein>
    <submittedName>
        <fullName evidence="1">Uncharacterized protein</fullName>
    </submittedName>
</protein>
<proteinExistence type="predicted"/>
<keyword evidence="2" id="KW-1185">Reference proteome</keyword>
<reference evidence="1 2" key="1">
    <citation type="journal article" date="2020" name="Cell">
        <title>Large-Scale Comparative Analyses of Tick Genomes Elucidate Their Genetic Diversity and Vector Capacities.</title>
        <authorList>
            <consortium name="Tick Genome and Microbiome Consortium (TIGMIC)"/>
            <person name="Jia N."/>
            <person name="Wang J."/>
            <person name="Shi W."/>
            <person name="Du L."/>
            <person name="Sun Y."/>
            <person name="Zhan W."/>
            <person name="Jiang J.F."/>
            <person name="Wang Q."/>
            <person name="Zhang B."/>
            <person name="Ji P."/>
            <person name="Bell-Sakyi L."/>
            <person name="Cui X.M."/>
            <person name="Yuan T.T."/>
            <person name="Jiang B.G."/>
            <person name="Yang W.F."/>
            <person name="Lam T.T."/>
            <person name="Chang Q.C."/>
            <person name="Ding S.J."/>
            <person name="Wang X.J."/>
            <person name="Zhu J.G."/>
            <person name="Ruan X.D."/>
            <person name="Zhao L."/>
            <person name="Wei J.T."/>
            <person name="Ye R.Z."/>
            <person name="Que T.C."/>
            <person name="Du C.H."/>
            <person name="Zhou Y.H."/>
            <person name="Cheng J.X."/>
            <person name="Dai P.F."/>
            <person name="Guo W.B."/>
            <person name="Han X.H."/>
            <person name="Huang E.J."/>
            <person name="Li L.F."/>
            <person name="Wei W."/>
            <person name="Gao Y.C."/>
            <person name="Liu J.Z."/>
            <person name="Shao H.Z."/>
            <person name="Wang X."/>
            <person name="Wang C.C."/>
            <person name="Yang T.C."/>
            <person name="Huo Q.B."/>
            <person name="Li W."/>
            <person name="Chen H.Y."/>
            <person name="Chen S.E."/>
            <person name="Zhou L.G."/>
            <person name="Ni X.B."/>
            <person name="Tian J.H."/>
            <person name="Sheng Y."/>
            <person name="Liu T."/>
            <person name="Pan Y.S."/>
            <person name="Xia L.Y."/>
            <person name="Li J."/>
            <person name="Zhao F."/>
            <person name="Cao W.C."/>
        </authorList>
    </citation>
    <scope>NUCLEOTIDE SEQUENCE [LARGE SCALE GENOMIC DNA]</scope>
    <source>
        <strain evidence="1">Iper-2018</strain>
    </source>
</reference>
<accession>A0AC60PMM0</accession>
<dbReference type="Proteomes" id="UP000805193">
    <property type="component" value="Unassembled WGS sequence"/>
</dbReference>
<comment type="caution">
    <text evidence="1">The sequence shown here is derived from an EMBL/GenBank/DDBJ whole genome shotgun (WGS) entry which is preliminary data.</text>
</comment>